<evidence type="ECO:0008006" key="5">
    <source>
        <dbReference type="Google" id="ProtNLM"/>
    </source>
</evidence>
<dbReference type="AlphaFoldDB" id="A0AAV3S054"/>
<evidence type="ECO:0000259" key="1">
    <source>
        <dbReference type="Pfam" id="PF00078"/>
    </source>
</evidence>
<feature type="domain" description="Reverse transcriptase" evidence="1">
    <location>
        <begin position="4"/>
        <end position="68"/>
    </location>
</feature>
<dbReference type="Pfam" id="PF00078">
    <property type="entry name" value="RVT_1"/>
    <property type="match status" value="1"/>
</dbReference>
<dbReference type="InterPro" id="IPR041577">
    <property type="entry name" value="RT_RNaseH_2"/>
</dbReference>
<evidence type="ECO:0000259" key="2">
    <source>
        <dbReference type="Pfam" id="PF17919"/>
    </source>
</evidence>
<dbReference type="Gene3D" id="3.30.70.270">
    <property type="match status" value="2"/>
</dbReference>
<gene>
    <name evidence="3" type="ORF">LIER_33778</name>
</gene>
<reference evidence="3 4" key="1">
    <citation type="submission" date="2024-01" db="EMBL/GenBank/DDBJ databases">
        <title>The complete chloroplast genome sequence of Lithospermum erythrorhizon: insights into the phylogenetic relationship among Boraginaceae species and the maternal lineages of purple gromwells.</title>
        <authorList>
            <person name="Okada T."/>
            <person name="Watanabe K."/>
        </authorList>
    </citation>
    <scope>NUCLEOTIDE SEQUENCE [LARGE SCALE GENOMIC DNA]</scope>
</reference>
<dbReference type="Gene3D" id="3.10.20.370">
    <property type="match status" value="1"/>
</dbReference>
<sequence length="288" mass="32743">MVNAIFSDQIGRNMEIYVDDMLVKSKKCSEYLKNLEETLKKLKKSQLCINPVKCSLGVTSGMFLGFMISERGIKPNSDKINVIMQMEAPGSYKEVQWLAGCLVSLNRFISRSADRNLPFLRKLRQAMKDELVWDEECAKPFEELKNYLLSPNILTRPEGKEELQLYLAVSKGAVSSVIIREEAKVQKPIFYVSHGLHGPEENYPLIEKFVMALVMSARKLKAYFEAHPIMVVTEQPLKRILANPAQIGRLTKWVAELCEFELAFVPRIGVKAQALIDLVIECTTKRPS</sequence>
<dbReference type="InterPro" id="IPR000477">
    <property type="entry name" value="RT_dom"/>
</dbReference>
<feature type="domain" description="Reverse transcriptase/retrotransposon-derived protein RNase H-like" evidence="2">
    <location>
        <begin position="133"/>
        <end position="231"/>
    </location>
</feature>
<organism evidence="3 4">
    <name type="scientific">Lithospermum erythrorhizon</name>
    <name type="common">Purple gromwell</name>
    <name type="synonym">Lithospermum officinale var. erythrorhizon</name>
    <dbReference type="NCBI Taxonomy" id="34254"/>
    <lineage>
        <taxon>Eukaryota</taxon>
        <taxon>Viridiplantae</taxon>
        <taxon>Streptophyta</taxon>
        <taxon>Embryophyta</taxon>
        <taxon>Tracheophyta</taxon>
        <taxon>Spermatophyta</taxon>
        <taxon>Magnoliopsida</taxon>
        <taxon>eudicotyledons</taxon>
        <taxon>Gunneridae</taxon>
        <taxon>Pentapetalae</taxon>
        <taxon>asterids</taxon>
        <taxon>lamiids</taxon>
        <taxon>Boraginales</taxon>
        <taxon>Boraginaceae</taxon>
        <taxon>Boraginoideae</taxon>
        <taxon>Lithospermeae</taxon>
        <taxon>Lithospermum</taxon>
    </lineage>
</organism>
<proteinExistence type="predicted"/>
<dbReference type="PANTHER" id="PTHR48475">
    <property type="entry name" value="RIBONUCLEASE H"/>
    <property type="match status" value="1"/>
</dbReference>
<comment type="caution">
    <text evidence="3">The sequence shown here is derived from an EMBL/GenBank/DDBJ whole genome shotgun (WGS) entry which is preliminary data.</text>
</comment>
<name>A0AAV3S054_LITER</name>
<dbReference type="Pfam" id="PF17919">
    <property type="entry name" value="RT_RNaseH_2"/>
    <property type="match status" value="1"/>
</dbReference>
<dbReference type="PANTHER" id="PTHR48475:SF2">
    <property type="entry name" value="RIBONUCLEASE H"/>
    <property type="match status" value="1"/>
</dbReference>
<protein>
    <recommendedName>
        <fullName evidence="5">Reverse transcriptase domain-containing protein</fullName>
    </recommendedName>
</protein>
<evidence type="ECO:0000313" key="4">
    <source>
        <dbReference type="Proteomes" id="UP001454036"/>
    </source>
</evidence>
<keyword evidence="4" id="KW-1185">Reference proteome</keyword>
<dbReference type="SUPFAM" id="SSF56672">
    <property type="entry name" value="DNA/RNA polymerases"/>
    <property type="match status" value="1"/>
</dbReference>
<dbReference type="EMBL" id="BAABME010013750">
    <property type="protein sequence ID" value="GAA0186490.1"/>
    <property type="molecule type" value="Genomic_DNA"/>
</dbReference>
<evidence type="ECO:0000313" key="3">
    <source>
        <dbReference type="EMBL" id="GAA0186490.1"/>
    </source>
</evidence>
<dbReference type="Proteomes" id="UP001454036">
    <property type="component" value="Unassembled WGS sequence"/>
</dbReference>
<dbReference type="InterPro" id="IPR043128">
    <property type="entry name" value="Rev_trsase/Diguanyl_cyclase"/>
</dbReference>
<accession>A0AAV3S054</accession>
<dbReference type="InterPro" id="IPR043502">
    <property type="entry name" value="DNA/RNA_pol_sf"/>
</dbReference>